<sequence>MPVPAGLADGLLLEGFHDTGAHGEKRGEQNGGQGNSHNGDEVAELIGFKALEGNPAHGFFIFDLKHSGHHL</sequence>
<evidence type="ECO:0000256" key="1">
    <source>
        <dbReference type="SAM" id="MobiDB-lite"/>
    </source>
</evidence>
<dbReference type="EMBL" id="VSSQ01051240">
    <property type="protein sequence ID" value="MPN05329.1"/>
    <property type="molecule type" value="Genomic_DNA"/>
</dbReference>
<feature type="region of interest" description="Disordered" evidence="1">
    <location>
        <begin position="1"/>
        <end position="40"/>
    </location>
</feature>
<proteinExistence type="predicted"/>
<feature type="compositionally biased region" description="Basic and acidic residues" evidence="1">
    <location>
        <begin position="15"/>
        <end position="28"/>
    </location>
</feature>
<comment type="caution">
    <text evidence="2">The sequence shown here is derived from an EMBL/GenBank/DDBJ whole genome shotgun (WGS) entry which is preliminary data.</text>
</comment>
<dbReference type="AlphaFoldDB" id="A0A645EVU2"/>
<organism evidence="2">
    <name type="scientific">bioreactor metagenome</name>
    <dbReference type="NCBI Taxonomy" id="1076179"/>
    <lineage>
        <taxon>unclassified sequences</taxon>
        <taxon>metagenomes</taxon>
        <taxon>ecological metagenomes</taxon>
    </lineage>
</organism>
<accession>A0A645EVU2</accession>
<reference evidence="2" key="1">
    <citation type="submission" date="2019-08" db="EMBL/GenBank/DDBJ databases">
        <authorList>
            <person name="Kucharzyk K."/>
            <person name="Murdoch R.W."/>
            <person name="Higgins S."/>
            <person name="Loffler F."/>
        </authorList>
    </citation>
    <scope>NUCLEOTIDE SEQUENCE</scope>
</reference>
<protein>
    <submittedName>
        <fullName evidence="2">Uncharacterized protein</fullName>
    </submittedName>
</protein>
<name>A0A645EVU2_9ZZZZ</name>
<evidence type="ECO:0000313" key="2">
    <source>
        <dbReference type="EMBL" id="MPN05329.1"/>
    </source>
</evidence>
<gene>
    <name evidence="2" type="ORF">SDC9_152579</name>
</gene>